<keyword evidence="3" id="KW-0732">Signal</keyword>
<dbReference type="PANTHER" id="PTHR43620:SF7">
    <property type="entry name" value="GLYCEROPHOSPHODIESTER PHOSPHODIESTERASE GDPD5-RELATED"/>
    <property type="match status" value="1"/>
</dbReference>
<keyword evidence="4" id="KW-0319">Glycerol metabolism</keyword>
<protein>
    <recommendedName>
        <fullName evidence="2">glycerophosphodiester phosphodiesterase</fullName>
        <ecNumber evidence="2">3.1.4.46</ecNumber>
    </recommendedName>
</protein>
<dbReference type="PANTHER" id="PTHR43620">
    <property type="entry name" value="GLYCEROPHOSPHORYL DIESTER PHOSPHODIESTERASE"/>
    <property type="match status" value="1"/>
</dbReference>
<dbReference type="Pfam" id="PF03009">
    <property type="entry name" value="GDPD"/>
    <property type="match status" value="2"/>
</dbReference>
<dbReference type="EMBL" id="NBWZ01000001">
    <property type="protein sequence ID" value="RFA10030.1"/>
    <property type="molecule type" value="Genomic_DNA"/>
</dbReference>
<accession>A0A3E0VKT7</accession>
<evidence type="ECO:0000256" key="5">
    <source>
        <dbReference type="ARBA" id="ARBA00022801"/>
    </source>
</evidence>
<evidence type="ECO:0000256" key="3">
    <source>
        <dbReference type="ARBA" id="ARBA00022729"/>
    </source>
</evidence>
<sequence>MISSCRVDASHQSIGVSLRFAGCSRRAIFRPPAQGPVVGAARYRGHVLDLRVFPSPIVIGHRGAPGYRPEHSRASFELAFEQGADFVEPDVVVSSDGVLVIRHENEISGTTDVSGHPEFASRRRAKTVDGVEQHGWFTEDFTWAELQTLRCRERLPELRPFSATFDGEFPLLRLADLFALVDGAMDALRRPLGIVAELKHAAYFGRLGFDLAELFIAEVASAGWGLGGREEGGRGEGGVDDSAGRLVVESFEPTVLADLRRRGFGAALVQLVDDVGSPADLVESQGEEAPAYATYLTAAGLRALARAGVDGISVPKALLLGDGRSVVADAHAAGLSVFTWTLRPENAFLEERYRTGPEVAELGDWQGEWSEIVGAGVDGVFSDHPDAAVTVRNEQGDRGADLPY</sequence>
<dbReference type="GO" id="GO:0006629">
    <property type="term" value="P:lipid metabolic process"/>
    <property type="evidence" value="ECO:0007669"/>
    <property type="project" value="InterPro"/>
</dbReference>
<keyword evidence="9" id="KW-1185">Reference proteome</keyword>
<evidence type="ECO:0000256" key="2">
    <source>
        <dbReference type="ARBA" id="ARBA00012247"/>
    </source>
</evidence>
<dbReference type="EC" id="3.1.4.46" evidence="2"/>
<name>A0A3E0VKT7_9MICO</name>
<comment type="similarity">
    <text evidence="1">Belongs to the glycerophosphoryl diester phosphodiesterase family.</text>
</comment>
<evidence type="ECO:0000256" key="6">
    <source>
        <dbReference type="ARBA" id="ARBA00047512"/>
    </source>
</evidence>
<dbReference type="Gene3D" id="3.20.20.190">
    <property type="entry name" value="Phosphatidylinositol (PI) phosphodiesterase"/>
    <property type="match status" value="1"/>
</dbReference>
<dbReference type="OrthoDB" id="9758957at2"/>
<dbReference type="GO" id="GO:0008889">
    <property type="term" value="F:glycerophosphodiester phosphodiesterase activity"/>
    <property type="evidence" value="ECO:0007669"/>
    <property type="project" value="UniProtKB-EC"/>
</dbReference>
<dbReference type="InterPro" id="IPR030395">
    <property type="entry name" value="GP_PDE_dom"/>
</dbReference>
<proteinExistence type="inferred from homology"/>
<dbReference type="AlphaFoldDB" id="A0A3E0VKT7"/>
<comment type="catalytic activity">
    <reaction evidence="6">
        <text>a sn-glycero-3-phosphodiester + H2O = an alcohol + sn-glycerol 3-phosphate + H(+)</text>
        <dbReference type="Rhea" id="RHEA:12969"/>
        <dbReference type="ChEBI" id="CHEBI:15377"/>
        <dbReference type="ChEBI" id="CHEBI:15378"/>
        <dbReference type="ChEBI" id="CHEBI:30879"/>
        <dbReference type="ChEBI" id="CHEBI:57597"/>
        <dbReference type="ChEBI" id="CHEBI:83408"/>
        <dbReference type="EC" id="3.1.4.46"/>
    </reaction>
</comment>
<reference evidence="8 9" key="1">
    <citation type="submission" date="2017-04" db="EMBL/GenBank/DDBJ databases">
        <title>Comparative genome analysis of Subtercola boreus.</title>
        <authorList>
            <person name="Cho Y.-J."/>
            <person name="Cho A."/>
            <person name="Kim O.-S."/>
            <person name="Lee J.-I."/>
        </authorList>
    </citation>
    <scope>NUCLEOTIDE SEQUENCE [LARGE SCALE GENOMIC DNA]</scope>
    <source>
        <strain evidence="8 9">K300</strain>
    </source>
</reference>
<gene>
    <name evidence="8" type="ORF">B7R54_13055</name>
</gene>
<dbReference type="InterPro" id="IPR017946">
    <property type="entry name" value="PLC-like_Pdiesterase_TIM-brl"/>
</dbReference>
<evidence type="ECO:0000313" key="8">
    <source>
        <dbReference type="EMBL" id="RFA10030.1"/>
    </source>
</evidence>
<evidence type="ECO:0000259" key="7">
    <source>
        <dbReference type="PROSITE" id="PS51704"/>
    </source>
</evidence>
<feature type="domain" description="GP-PDE" evidence="7">
    <location>
        <begin position="56"/>
        <end position="392"/>
    </location>
</feature>
<evidence type="ECO:0000313" key="9">
    <source>
        <dbReference type="Proteomes" id="UP000256486"/>
    </source>
</evidence>
<evidence type="ECO:0000256" key="4">
    <source>
        <dbReference type="ARBA" id="ARBA00022798"/>
    </source>
</evidence>
<evidence type="ECO:0000256" key="1">
    <source>
        <dbReference type="ARBA" id="ARBA00007277"/>
    </source>
</evidence>
<comment type="caution">
    <text evidence="8">The sequence shown here is derived from an EMBL/GenBank/DDBJ whole genome shotgun (WGS) entry which is preliminary data.</text>
</comment>
<dbReference type="PROSITE" id="PS51704">
    <property type="entry name" value="GP_PDE"/>
    <property type="match status" value="1"/>
</dbReference>
<keyword evidence="5" id="KW-0378">Hydrolase</keyword>
<dbReference type="GO" id="GO:0006071">
    <property type="term" value="P:glycerol metabolic process"/>
    <property type="evidence" value="ECO:0007669"/>
    <property type="project" value="UniProtKB-KW"/>
</dbReference>
<dbReference type="GO" id="GO:0042597">
    <property type="term" value="C:periplasmic space"/>
    <property type="evidence" value="ECO:0007669"/>
    <property type="project" value="TreeGrafter"/>
</dbReference>
<dbReference type="SUPFAM" id="SSF51695">
    <property type="entry name" value="PLC-like phosphodiesterases"/>
    <property type="match status" value="1"/>
</dbReference>
<organism evidence="8 9">
    <name type="scientific">Subtercola boreus</name>
    <dbReference type="NCBI Taxonomy" id="120213"/>
    <lineage>
        <taxon>Bacteria</taxon>
        <taxon>Bacillati</taxon>
        <taxon>Actinomycetota</taxon>
        <taxon>Actinomycetes</taxon>
        <taxon>Micrococcales</taxon>
        <taxon>Microbacteriaceae</taxon>
        <taxon>Subtercola</taxon>
    </lineage>
</organism>
<dbReference type="Proteomes" id="UP000256486">
    <property type="component" value="Unassembled WGS sequence"/>
</dbReference>